<sequence length="64" mass="7120">MTLTPHSVEYRHHGKTYVIEVYAENPQDAQDRIRSAYHNGTAQEVIARVSVPAFIGNMIGGQHG</sequence>
<gene>
    <name evidence="1" type="ORF">UFOVP368_68</name>
</gene>
<evidence type="ECO:0000313" key="1">
    <source>
        <dbReference type="EMBL" id="CAB5223149.1"/>
    </source>
</evidence>
<accession>A0A6J7WYH4</accession>
<organism evidence="1">
    <name type="scientific">uncultured Caudovirales phage</name>
    <dbReference type="NCBI Taxonomy" id="2100421"/>
    <lineage>
        <taxon>Viruses</taxon>
        <taxon>Duplodnaviria</taxon>
        <taxon>Heunggongvirae</taxon>
        <taxon>Uroviricota</taxon>
        <taxon>Caudoviricetes</taxon>
        <taxon>Peduoviridae</taxon>
        <taxon>Maltschvirus</taxon>
        <taxon>Maltschvirus maltsch</taxon>
    </lineage>
</organism>
<reference evidence="1" key="1">
    <citation type="submission" date="2020-05" db="EMBL/GenBank/DDBJ databases">
        <authorList>
            <person name="Chiriac C."/>
            <person name="Salcher M."/>
            <person name="Ghai R."/>
            <person name="Kavagutti S V."/>
        </authorList>
    </citation>
    <scope>NUCLEOTIDE SEQUENCE</scope>
</reference>
<protein>
    <submittedName>
        <fullName evidence="1">Uncharacterized protein</fullName>
    </submittedName>
</protein>
<dbReference type="EMBL" id="LR798303">
    <property type="protein sequence ID" value="CAB5223149.1"/>
    <property type="molecule type" value="Genomic_DNA"/>
</dbReference>
<name>A0A6J7WYH4_9CAUD</name>
<proteinExistence type="predicted"/>